<keyword evidence="1" id="KW-0805">Transcription regulation</keyword>
<evidence type="ECO:0000313" key="6">
    <source>
        <dbReference type="EMBL" id="RGQ37986.1"/>
    </source>
</evidence>
<dbReference type="Proteomes" id="UP000284751">
    <property type="component" value="Unassembled WGS sequence"/>
</dbReference>
<dbReference type="InterPro" id="IPR050397">
    <property type="entry name" value="Env_Response_Regulators"/>
</dbReference>
<dbReference type="CDD" id="cd00038">
    <property type="entry name" value="CAP_ED"/>
    <property type="match status" value="1"/>
</dbReference>
<dbReference type="PRINTS" id="PR00034">
    <property type="entry name" value="HTHCRP"/>
</dbReference>
<dbReference type="GO" id="GO:0005829">
    <property type="term" value="C:cytosol"/>
    <property type="evidence" value="ECO:0007669"/>
    <property type="project" value="TreeGrafter"/>
</dbReference>
<dbReference type="InterPro" id="IPR014710">
    <property type="entry name" value="RmlC-like_jellyroll"/>
</dbReference>
<keyword evidence="2" id="KW-0238">DNA-binding</keyword>
<dbReference type="InterPro" id="IPR018490">
    <property type="entry name" value="cNMP-bd_dom_sf"/>
</dbReference>
<accession>A0A412AVR5</accession>
<gene>
    <name evidence="6" type="ORF">DWY99_10225</name>
</gene>
<dbReference type="EMBL" id="QRTC01000043">
    <property type="protein sequence ID" value="RGQ37986.1"/>
    <property type="molecule type" value="Genomic_DNA"/>
</dbReference>
<dbReference type="GO" id="GO:0003700">
    <property type="term" value="F:DNA-binding transcription factor activity"/>
    <property type="evidence" value="ECO:0007669"/>
    <property type="project" value="TreeGrafter"/>
</dbReference>
<reference evidence="6 7" key="1">
    <citation type="submission" date="2018-08" db="EMBL/GenBank/DDBJ databases">
        <title>A genome reference for cultivated species of the human gut microbiota.</title>
        <authorList>
            <person name="Zou Y."/>
            <person name="Xue W."/>
            <person name="Luo G."/>
        </authorList>
    </citation>
    <scope>NUCLEOTIDE SEQUENCE [LARGE SCALE GENOMIC DNA]</scope>
    <source>
        <strain evidence="6 7">AF28-26</strain>
    </source>
</reference>
<proteinExistence type="predicted"/>
<name>A0A412AVR5_9FIRM</name>
<sequence>MGQNQNDSIKEAAQMYGDAYPLGPETDLWRLFAKNLPTRTYEKDQMIYWQEEQADCFYCIKKGRVKVFLSSENGMEKTITIVEQGILGEAAFFDHMPRVSSAKALVKTELIAINRNSLIKSFSQDPDLAVHLLELMAHRVRLLSEQVDNMTFLQADQRVAQALLRHAVPGEDGILQVNLTHEEIANLAGTTRVTVSKLLTRFAKNGWIGTRYRAVAIKNPAALRNFSKE</sequence>
<dbReference type="GO" id="GO:0003677">
    <property type="term" value="F:DNA binding"/>
    <property type="evidence" value="ECO:0007669"/>
    <property type="project" value="UniProtKB-KW"/>
</dbReference>
<feature type="domain" description="Cyclic nucleotide-binding" evidence="4">
    <location>
        <begin position="32"/>
        <end position="139"/>
    </location>
</feature>
<dbReference type="InterPro" id="IPR036390">
    <property type="entry name" value="WH_DNA-bd_sf"/>
</dbReference>
<dbReference type="AlphaFoldDB" id="A0A412AVR5"/>
<dbReference type="SMART" id="SM00419">
    <property type="entry name" value="HTH_CRP"/>
    <property type="match status" value="1"/>
</dbReference>
<evidence type="ECO:0000313" key="7">
    <source>
        <dbReference type="Proteomes" id="UP000284751"/>
    </source>
</evidence>
<dbReference type="Gene3D" id="1.10.10.10">
    <property type="entry name" value="Winged helix-like DNA-binding domain superfamily/Winged helix DNA-binding domain"/>
    <property type="match status" value="1"/>
</dbReference>
<evidence type="ECO:0000256" key="2">
    <source>
        <dbReference type="ARBA" id="ARBA00023125"/>
    </source>
</evidence>
<dbReference type="Pfam" id="PF00027">
    <property type="entry name" value="cNMP_binding"/>
    <property type="match status" value="1"/>
</dbReference>
<dbReference type="PANTHER" id="PTHR24567">
    <property type="entry name" value="CRP FAMILY TRANSCRIPTIONAL REGULATORY PROTEIN"/>
    <property type="match status" value="1"/>
</dbReference>
<protein>
    <submittedName>
        <fullName evidence="6">Crp/Fnr family transcriptional regulator</fullName>
    </submittedName>
</protein>
<evidence type="ECO:0000256" key="1">
    <source>
        <dbReference type="ARBA" id="ARBA00023015"/>
    </source>
</evidence>
<evidence type="ECO:0000259" key="5">
    <source>
        <dbReference type="PROSITE" id="PS51063"/>
    </source>
</evidence>
<evidence type="ECO:0000259" key="4">
    <source>
        <dbReference type="PROSITE" id="PS50042"/>
    </source>
</evidence>
<keyword evidence="3" id="KW-0804">Transcription</keyword>
<dbReference type="SMART" id="SM00100">
    <property type="entry name" value="cNMP"/>
    <property type="match status" value="1"/>
</dbReference>
<organism evidence="6 7">
    <name type="scientific">[Clostridium] leptum</name>
    <dbReference type="NCBI Taxonomy" id="1535"/>
    <lineage>
        <taxon>Bacteria</taxon>
        <taxon>Bacillati</taxon>
        <taxon>Bacillota</taxon>
        <taxon>Clostridia</taxon>
        <taxon>Eubacteriales</taxon>
        <taxon>Oscillospiraceae</taxon>
        <taxon>Oscillospiraceae incertae sedis</taxon>
    </lineage>
</organism>
<dbReference type="InterPro" id="IPR012318">
    <property type="entry name" value="HTH_CRP"/>
</dbReference>
<dbReference type="Gene3D" id="2.60.120.10">
    <property type="entry name" value="Jelly Rolls"/>
    <property type="match status" value="1"/>
</dbReference>
<dbReference type="InterPro" id="IPR000595">
    <property type="entry name" value="cNMP-bd_dom"/>
</dbReference>
<dbReference type="PROSITE" id="PS50042">
    <property type="entry name" value="CNMP_BINDING_3"/>
    <property type="match status" value="1"/>
</dbReference>
<feature type="domain" description="HTH crp-type" evidence="5">
    <location>
        <begin position="153"/>
        <end position="221"/>
    </location>
</feature>
<dbReference type="SUPFAM" id="SSF51206">
    <property type="entry name" value="cAMP-binding domain-like"/>
    <property type="match status" value="1"/>
</dbReference>
<dbReference type="InterPro" id="IPR036388">
    <property type="entry name" value="WH-like_DNA-bd_sf"/>
</dbReference>
<dbReference type="PROSITE" id="PS51063">
    <property type="entry name" value="HTH_CRP_2"/>
    <property type="match status" value="1"/>
</dbReference>
<dbReference type="SUPFAM" id="SSF46785">
    <property type="entry name" value="Winged helix' DNA-binding domain"/>
    <property type="match status" value="1"/>
</dbReference>
<dbReference type="Pfam" id="PF13545">
    <property type="entry name" value="HTH_Crp_2"/>
    <property type="match status" value="1"/>
</dbReference>
<evidence type="ECO:0000256" key="3">
    <source>
        <dbReference type="ARBA" id="ARBA00023163"/>
    </source>
</evidence>
<comment type="caution">
    <text evidence="6">The sequence shown here is derived from an EMBL/GenBank/DDBJ whole genome shotgun (WGS) entry which is preliminary data.</text>
</comment>
<dbReference type="PANTHER" id="PTHR24567:SF74">
    <property type="entry name" value="HTH-TYPE TRANSCRIPTIONAL REGULATOR ARCR"/>
    <property type="match status" value="1"/>
</dbReference>